<keyword evidence="7" id="KW-0479">Metal-binding</keyword>
<feature type="region of interest" description="Disordered" evidence="8">
    <location>
        <begin position="1"/>
        <end position="21"/>
    </location>
</feature>
<reference evidence="9" key="1">
    <citation type="submission" date="2010-10" db="EMBL/GenBank/DDBJ databases">
        <authorList>
            <consortium name="US DOE Joint Genome Institute (JGI-PGF)"/>
            <person name="Lucas S."/>
            <person name="Copeland A."/>
            <person name="Lapidus A."/>
            <person name="Bruce D."/>
            <person name="Goodwin L."/>
            <person name="Pitluck S."/>
            <person name="Kyrpides N."/>
            <person name="Mavromatis K."/>
            <person name="Detter J.C."/>
            <person name="Han C."/>
            <person name="Land M."/>
            <person name="Hauser L."/>
            <person name="Markowitz V."/>
            <person name="Cheng J.-F."/>
            <person name="Hugenholtz P."/>
            <person name="Woyke T."/>
            <person name="Wu D."/>
            <person name="Pukall R."/>
            <person name="Wahrenburg C."/>
            <person name="Brambilla E."/>
            <person name="Klenk H.-P."/>
            <person name="Eisen J.A."/>
        </authorList>
    </citation>
    <scope>NUCLEOTIDE SEQUENCE [LARGE SCALE GENOMIC DNA]</scope>
    <source>
        <strain evidence="9">DSM 13965</strain>
    </source>
</reference>
<evidence type="ECO:0000256" key="3">
    <source>
        <dbReference type="ARBA" id="ARBA00011424"/>
    </source>
</evidence>
<dbReference type="AlphaFoldDB" id="K6PNI4"/>
<feature type="binding site" evidence="7">
    <location>
        <position position="107"/>
    </location>
    <ligand>
        <name>3-methyl-2-oxobutanoate</name>
        <dbReference type="ChEBI" id="CHEBI:11851"/>
    </ligand>
</feature>
<dbReference type="PANTHER" id="PTHR20881:SF0">
    <property type="entry name" value="3-METHYL-2-OXOBUTANOATE HYDROXYMETHYLTRANSFERASE"/>
    <property type="match status" value="1"/>
</dbReference>
<comment type="function">
    <text evidence="6 7">Catalyzes the reversible reaction in which hydroxymethyl group from 5,10-methylenetetrahydrofolate is transferred onto alpha-ketoisovalerate to form ketopantoate.</text>
</comment>
<dbReference type="EMBL" id="AENY02000003">
    <property type="protein sequence ID" value="EKP94452.1"/>
    <property type="molecule type" value="Genomic_DNA"/>
</dbReference>
<dbReference type="GO" id="GO:0005737">
    <property type="term" value="C:cytoplasm"/>
    <property type="evidence" value="ECO:0007669"/>
    <property type="project" value="UniProtKB-SubCell"/>
</dbReference>
<evidence type="ECO:0000256" key="1">
    <source>
        <dbReference type="ARBA" id="ARBA00005033"/>
    </source>
</evidence>
<comment type="subcellular location">
    <subcellularLocation>
        <location evidence="7">Cytoplasm</location>
    </subcellularLocation>
</comment>
<dbReference type="PANTHER" id="PTHR20881">
    <property type="entry name" value="3-METHYL-2-OXOBUTANOATE HYDROXYMETHYLTRANSFERASE"/>
    <property type="match status" value="1"/>
</dbReference>
<dbReference type="Gene3D" id="3.20.20.60">
    <property type="entry name" value="Phosphoenolpyruvate-binding domains"/>
    <property type="match status" value="1"/>
</dbReference>
<dbReference type="Proteomes" id="UP000005710">
    <property type="component" value="Unassembled WGS sequence"/>
</dbReference>
<protein>
    <recommendedName>
        <fullName evidence="7">3-methyl-2-oxobutanoate hydroxymethyltransferase</fullName>
        <ecNumber evidence="7">2.1.2.11</ecNumber>
    </recommendedName>
    <alternativeName>
        <fullName evidence="7">Ketopantoate hydroxymethyltransferase</fullName>
        <shortName evidence="7">KPHMT</shortName>
    </alternativeName>
</protein>
<dbReference type="CDD" id="cd06557">
    <property type="entry name" value="KPHMT-like"/>
    <property type="match status" value="1"/>
</dbReference>
<dbReference type="EC" id="2.1.2.11" evidence="7"/>
<evidence type="ECO:0000313" key="10">
    <source>
        <dbReference type="Proteomes" id="UP000005710"/>
    </source>
</evidence>
<comment type="cofactor">
    <cofactor evidence="7">
        <name>Mg(2+)</name>
        <dbReference type="ChEBI" id="CHEBI:18420"/>
    </cofactor>
    <text evidence="7">Binds 1 Mg(2+) ion per subunit.</text>
</comment>
<dbReference type="NCBIfam" id="TIGR00222">
    <property type="entry name" value="panB"/>
    <property type="match status" value="1"/>
</dbReference>
<keyword evidence="10" id="KW-1185">Reference proteome</keyword>
<dbReference type="GO" id="GO:0008168">
    <property type="term" value="F:methyltransferase activity"/>
    <property type="evidence" value="ECO:0007669"/>
    <property type="project" value="UniProtKB-KW"/>
</dbReference>
<keyword evidence="7" id="KW-0460">Magnesium</keyword>
<dbReference type="InterPro" id="IPR040442">
    <property type="entry name" value="Pyrv_kinase-like_dom_sf"/>
</dbReference>
<feature type="region of interest" description="Disordered" evidence="8">
    <location>
        <begin position="296"/>
        <end position="348"/>
    </location>
</feature>
<dbReference type="InterPro" id="IPR015813">
    <property type="entry name" value="Pyrv/PenolPyrv_kinase-like_dom"/>
</dbReference>
<dbReference type="HAMAP" id="MF_00156">
    <property type="entry name" value="PanB"/>
    <property type="match status" value="1"/>
</dbReference>
<keyword evidence="7" id="KW-0963">Cytoplasm</keyword>
<feature type="binding site" evidence="7">
    <location>
        <position position="68"/>
    </location>
    <ligand>
        <name>Mg(2+)</name>
        <dbReference type="ChEBI" id="CHEBI:18420"/>
    </ligand>
</feature>
<comment type="caution">
    <text evidence="9">The sequence shown here is derived from an EMBL/GenBank/DDBJ whole genome shotgun (WGS) entry which is preliminary data.</text>
</comment>
<feature type="binding site" evidence="7">
    <location>
        <position position="137"/>
    </location>
    <ligand>
        <name>3-methyl-2-oxobutanoate</name>
        <dbReference type="ChEBI" id="CHEBI:11851"/>
    </ligand>
</feature>
<accession>K6PNI4</accession>
<sequence>MSGPGRNPARPHPEGHPVGGSIMASRVTVRTVLEYKEQGRPVVMVTAYDYPFARLADAAGVDMILVGDSLGNVVLGYPATVFVTLDEMVHHTRAARRGVERALLVADMPFLTFHLSVDDALRAAGRLVQEGGAEAVKLEGAGRVLEVVHRLTGAGIPVVGHLGLLPQRVHALGGYRVQGRDEAEARQLLDDAVALEQAGAFALVLEMVPRELAAAISRRLRIPTIGIGAGPDCDGQVLVLHDLLGLTQGRVPRFARRYAELGQIALEALQRYAADVRARAFPTDEHSYHMAAGEAGSRAGDAAGAPAGPGGSRSPAPAGPAGEAPWGGRPAGDASSGDAPADAPYGDR</sequence>
<comment type="pathway">
    <text evidence="1 7">Cofactor biosynthesis; (R)-pantothenate biosynthesis; (R)-pantoate from 3-methyl-2-oxobutanoate: step 1/2.</text>
</comment>
<comment type="similarity">
    <text evidence="2 7">Belongs to the PanB family.</text>
</comment>
<dbReference type="SUPFAM" id="SSF51621">
    <property type="entry name" value="Phosphoenolpyruvate/pyruvate domain"/>
    <property type="match status" value="1"/>
</dbReference>
<evidence type="ECO:0000256" key="8">
    <source>
        <dbReference type="SAM" id="MobiDB-lite"/>
    </source>
</evidence>
<evidence type="ECO:0000256" key="6">
    <source>
        <dbReference type="ARBA" id="ARBA00056497"/>
    </source>
</evidence>
<dbReference type="GO" id="GO:0003864">
    <property type="term" value="F:3-methyl-2-oxobutanoate hydroxymethyltransferase activity"/>
    <property type="evidence" value="ECO:0007669"/>
    <property type="project" value="UniProtKB-UniRule"/>
</dbReference>
<organism evidence="9 10">
    <name type="scientific">Thermaerobacter subterraneus DSM 13965</name>
    <dbReference type="NCBI Taxonomy" id="867903"/>
    <lineage>
        <taxon>Bacteria</taxon>
        <taxon>Bacillati</taxon>
        <taxon>Bacillota</taxon>
        <taxon>Clostridia</taxon>
        <taxon>Eubacteriales</taxon>
        <taxon>Clostridiales Family XVII. Incertae Sedis</taxon>
        <taxon>Thermaerobacter</taxon>
    </lineage>
</organism>
<dbReference type="GO" id="GO:0000287">
    <property type="term" value="F:magnesium ion binding"/>
    <property type="evidence" value="ECO:0007669"/>
    <property type="project" value="TreeGrafter"/>
</dbReference>
<dbReference type="GO" id="GO:0015940">
    <property type="term" value="P:pantothenate biosynthetic process"/>
    <property type="evidence" value="ECO:0007669"/>
    <property type="project" value="UniProtKB-UniRule"/>
</dbReference>
<dbReference type="InterPro" id="IPR003700">
    <property type="entry name" value="Pantoate_hydroxy_MeTrfase"/>
</dbReference>
<feature type="active site" description="Proton acceptor" evidence="7">
    <location>
        <position position="206"/>
    </location>
</feature>
<dbReference type="GO" id="GO:0032259">
    <property type="term" value="P:methylation"/>
    <property type="evidence" value="ECO:0007669"/>
    <property type="project" value="UniProtKB-KW"/>
</dbReference>
<evidence type="ECO:0000256" key="4">
    <source>
        <dbReference type="ARBA" id="ARBA00022655"/>
    </source>
</evidence>
<feature type="binding site" evidence="7">
    <location>
        <position position="107"/>
    </location>
    <ligand>
        <name>Mg(2+)</name>
        <dbReference type="ChEBI" id="CHEBI:18420"/>
    </ligand>
</feature>
<comment type="catalytic activity">
    <reaction evidence="7">
        <text>(6R)-5,10-methylene-5,6,7,8-tetrahydrofolate + 3-methyl-2-oxobutanoate + H2O = 2-dehydropantoate + (6S)-5,6,7,8-tetrahydrofolate</text>
        <dbReference type="Rhea" id="RHEA:11824"/>
        <dbReference type="ChEBI" id="CHEBI:11561"/>
        <dbReference type="ChEBI" id="CHEBI:11851"/>
        <dbReference type="ChEBI" id="CHEBI:15377"/>
        <dbReference type="ChEBI" id="CHEBI:15636"/>
        <dbReference type="ChEBI" id="CHEBI:57453"/>
        <dbReference type="EC" id="2.1.2.11"/>
    </reaction>
</comment>
<proteinExistence type="inferred from homology"/>
<dbReference type="STRING" id="867903.ThesuDRAFT_02188"/>
<dbReference type="UniPathway" id="UPA00028">
    <property type="reaction ID" value="UER00003"/>
</dbReference>
<keyword evidence="4 7" id="KW-0566">Pantothenate biosynthesis</keyword>
<dbReference type="eggNOG" id="COG0413">
    <property type="taxonomic scope" value="Bacteria"/>
</dbReference>
<evidence type="ECO:0000256" key="2">
    <source>
        <dbReference type="ARBA" id="ARBA00008676"/>
    </source>
</evidence>
<comment type="subunit">
    <text evidence="3 7">Homodecamer; pentamer of dimers.</text>
</comment>
<keyword evidence="5 7" id="KW-0808">Transferase</keyword>
<dbReference type="Pfam" id="PF02548">
    <property type="entry name" value="Pantoate_transf"/>
    <property type="match status" value="1"/>
</dbReference>
<evidence type="ECO:0000313" key="9">
    <source>
        <dbReference type="EMBL" id="EKP94452.1"/>
    </source>
</evidence>
<feature type="binding site" evidence="7">
    <location>
        <begin position="68"/>
        <end position="69"/>
    </location>
    <ligand>
        <name>3-methyl-2-oxobutanoate</name>
        <dbReference type="ChEBI" id="CHEBI:11851"/>
    </ligand>
</feature>
<reference evidence="9" key="2">
    <citation type="submission" date="2012-10" db="EMBL/GenBank/DDBJ databases">
        <title>Improved high-quality draft of Thermaerobacter subterraneus C21, DSM 13965.</title>
        <authorList>
            <consortium name="DOE Joint Genome Institute"/>
            <person name="Eisen J."/>
            <person name="Huntemann M."/>
            <person name="Wei C.-L."/>
            <person name="Han J."/>
            <person name="Detter J.C."/>
            <person name="Han C."/>
            <person name="Tapia R."/>
            <person name="Chen A."/>
            <person name="Kyrpides N."/>
            <person name="Mavromatis K."/>
            <person name="Markowitz V."/>
            <person name="Szeto E."/>
            <person name="Ivanova N."/>
            <person name="Mikhailova N."/>
            <person name="Ovchinnikova G."/>
            <person name="Pagani I."/>
            <person name="Pati A."/>
            <person name="Goodwin L."/>
            <person name="Nordberg H.P."/>
            <person name="Cantor M.N."/>
            <person name="Hua S.X."/>
            <person name="Woyke T."/>
            <person name="Eisen J."/>
            <person name="Klenk H.-P."/>
        </authorList>
    </citation>
    <scope>NUCLEOTIDE SEQUENCE [LARGE SCALE GENOMIC DNA]</scope>
    <source>
        <strain evidence="9">DSM 13965</strain>
    </source>
</reference>
<dbReference type="FunFam" id="3.20.20.60:FF:000003">
    <property type="entry name" value="3-methyl-2-oxobutanoate hydroxymethyltransferase"/>
    <property type="match status" value="1"/>
</dbReference>
<dbReference type="NCBIfam" id="NF001452">
    <property type="entry name" value="PRK00311.1"/>
    <property type="match status" value="1"/>
</dbReference>
<dbReference type="HOGENOM" id="CLU_036645_1_0_9"/>
<feature type="binding site" evidence="7">
    <location>
        <position position="139"/>
    </location>
    <ligand>
        <name>Mg(2+)</name>
        <dbReference type="ChEBI" id="CHEBI:18420"/>
    </ligand>
</feature>
<gene>
    <name evidence="7" type="primary">panB</name>
    <name evidence="9" type="ORF">ThesuDRAFT_02188</name>
</gene>
<name>K6PNI4_9FIRM</name>
<evidence type="ECO:0000256" key="7">
    <source>
        <dbReference type="HAMAP-Rule" id="MF_00156"/>
    </source>
</evidence>
<evidence type="ECO:0000256" key="5">
    <source>
        <dbReference type="ARBA" id="ARBA00022679"/>
    </source>
</evidence>